<protein>
    <submittedName>
        <fullName evidence="1">Uncharacterized protein</fullName>
    </submittedName>
</protein>
<organism evidence="1 2">
    <name type="scientific">Helianthus annuus</name>
    <name type="common">Common sunflower</name>
    <dbReference type="NCBI Taxonomy" id="4232"/>
    <lineage>
        <taxon>Eukaryota</taxon>
        <taxon>Viridiplantae</taxon>
        <taxon>Streptophyta</taxon>
        <taxon>Embryophyta</taxon>
        <taxon>Tracheophyta</taxon>
        <taxon>Spermatophyta</taxon>
        <taxon>Magnoliopsida</taxon>
        <taxon>eudicotyledons</taxon>
        <taxon>Gunneridae</taxon>
        <taxon>Pentapetalae</taxon>
        <taxon>asterids</taxon>
        <taxon>campanulids</taxon>
        <taxon>Asterales</taxon>
        <taxon>Asteraceae</taxon>
        <taxon>Asteroideae</taxon>
        <taxon>Heliantheae alliance</taxon>
        <taxon>Heliantheae</taxon>
        <taxon>Helianthus</taxon>
    </lineage>
</organism>
<evidence type="ECO:0000313" key="2">
    <source>
        <dbReference type="Proteomes" id="UP000215914"/>
    </source>
</evidence>
<keyword evidence="2" id="KW-1185">Reference proteome</keyword>
<gene>
    <name evidence="1" type="ORF">HannXRQ_Chr10g0298911</name>
</gene>
<sequence>MQQARTFRYNGINLLVLGPLGSVNIFWADLMAIVIVAASLHDFFEIVFQTTRTSSSLRILTAMISGPSGLRRGNGCTSDNSSTLEFIILLNSLANEYDIPSNVLLCGRAAGRHI</sequence>
<dbReference type="AlphaFoldDB" id="A0A251TKL5"/>
<dbReference type="EMBL" id="CM007899">
    <property type="protein sequence ID" value="OTG11454.1"/>
    <property type="molecule type" value="Genomic_DNA"/>
</dbReference>
<proteinExistence type="predicted"/>
<reference evidence="2" key="1">
    <citation type="journal article" date="2017" name="Nature">
        <title>The sunflower genome provides insights into oil metabolism, flowering and Asterid evolution.</title>
        <authorList>
            <person name="Badouin H."/>
            <person name="Gouzy J."/>
            <person name="Grassa C.J."/>
            <person name="Murat F."/>
            <person name="Staton S.E."/>
            <person name="Cottret L."/>
            <person name="Lelandais-Briere C."/>
            <person name="Owens G.L."/>
            <person name="Carrere S."/>
            <person name="Mayjonade B."/>
            <person name="Legrand L."/>
            <person name="Gill N."/>
            <person name="Kane N.C."/>
            <person name="Bowers J.E."/>
            <person name="Hubner S."/>
            <person name="Bellec A."/>
            <person name="Berard A."/>
            <person name="Berges H."/>
            <person name="Blanchet N."/>
            <person name="Boniface M.C."/>
            <person name="Brunel D."/>
            <person name="Catrice O."/>
            <person name="Chaidir N."/>
            <person name="Claudel C."/>
            <person name="Donnadieu C."/>
            <person name="Faraut T."/>
            <person name="Fievet G."/>
            <person name="Helmstetter N."/>
            <person name="King M."/>
            <person name="Knapp S.J."/>
            <person name="Lai Z."/>
            <person name="Le Paslier M.C."/>
            <person name="Lippi Y."/>
            <person name="Lorenzon L."/>
            <person name="Mandel J.R."/>
            <person name="Marage G."/>
            <person name="Marchand G."/>
            <person name="Marquand E."/>
            <person name="Bret-Mestries E."/>
            <person name="Morien E."/>
            <person name="Nambeesan S."/>
            <person name="Nguyen T."/>
            <person name="Pegot-Espagnet P."/>
            <person name="Pouilly N."/>
            <person name="Raftis F."/>
            <person name="Sallet E."/>
            <person name="Schiex T."/>
            <person name="Thomas J."/>
            <person name="Vandecasteele C."/>
            <person name="Vares D."/>
            <person name="Vear F."/>
            <person name="Vautrin S."/>
            <person name="Crespi M."/>
            <person name="Mangin B."/>
            <person name="Burke J.M."/>
            <person name="Salse J."/>
            <person name="Munos S."/>
            <person name="Vincourt P."/>
            <person name="Rieseberg L.H."/>
            <person name="Langlade N.B."/>
        </authorList>
    </citation>
    <scope>NUCLEOTIDE SEQUENCE [LARGE SCALE GENOMIC DNA]</scope>
    <source>
        <strain evidence="2">cv. SF193</strain>
    </source>
</reference>
<evidence type="ECO:0000313" key="1">
    <source>
        <dbReference type="EMBL" id="OTG11454.1"/>
    </source>
</evidence>
<name>A0A251TKL5_HELAN</name>
<accession>A0A251TKL5</accession>
<dbReference type="InParanoid" id="A0A251TKL5"/>
<dbReference type="Proteomes" id="UP000215914">
    <property type="component" value="Chromosome 10"/>
</dbReference>